<dbReference type="Proteomes" id="UP001596039">
    <property type="component" value="Unassembled WGS sequence"/>
</dbReference>
<dbReference type="InterPro" id="IPR029069">
    <property type="entry name" value="HotDog_dom_sf"/>
</dbReference>
<proteinExistence type="predicted"/>
<dbReference type="PANTHER" id="PTHR31793:SF24">
    <property type="entry name" value="LONG-CHAIN ACYL-COA THIOESTERASE FADM"/>
    <property type="match status" value="1"/>
</dbReference>
<gene>
    <name evidence="1" type="ORF">ACFPJ4_07025</name>
</gene>
<dbReference type="GO" id="GO:0016787">
    <property type="term" value="F:hydrolase activity"/>
    <property type="evidence" value="ECO:0007669"/>
    <property type="project" value="UniProtKB-KW"/>
</dbReference>
<organism evidence="1 2">
    <name type="scientific">Lysinimonas soli</name>
    <dbReference type="NCBI Taxonomy" id="1074233"/>
    <lineage>
        <taxon>Bacteria</taxon>
        <taxon>Bacillati</taxon>
        <taxon>Actinomycetota</taxon>
        <taxon>Actinomycetes</taxon>
        <taxon>Micrococcales</taxon>
        <taxon>Microbacteriaceae</taxon>
        <taxon>Lysinimonas</taxon>
    </lineage>
</organism>
<dbReference type="Pfam" id="PF13279">
    <property type="entry name" value="4HBT_2"/>
    <property type="match status" value="1"/>
</dbReference>
<reference evidence="2" key="1">
    <citation type="journal article" date="2019" name="Int. J. Syst. Evol. Microbiol.">
        <title>The Global Catalogue of Microorganisms (GCM) 10K type strain sequencing project: providing services to taxonomists for standard genome sequencing and annotation.</title>
        <authorList>
            <consortium name="The Broad Institute Genomics Platform"/>
            <consortium name="The Broad Institute Genome Sequencing Center for Infectious Disease"/>
            <person name="Wu L."/>
            <person name="Ma J."/>
        </authorList>
    </citation>
    <scope>NUCLEOTIDE SEQUENCE [LARGE SCALE GENOMIC DNA]</scope>
    <source>
        <strain evidence="2">CGMCC 4.6997</strain>
    </source>
</reference>
<dbReference type="RefSeq" id="WP_386739651.1">
    <property type="nucleotide sequence ID" value="NZ_JBHSMG010000001.1"/>
</dbReference>
<name>A0ABW0NN72_9MICO</name>
<sequence length="156" mass="17655">MRLHIPIPLRWGDLDAYGHINNVETLRLIEEARVRAFWRSADDDPDPQPTAVLDLTSDAGVWSLVARSEIEYLVPIPYTRAPIDVEVWLGRLGGASIEIYFELYSPVGVESRVLYARSATTIVTVDAASGRPTRIPPQLRELWAPYLETPLVFTRR</sequence>
<dbReference type="CDD" id="cd00586">
    <property type="entry name" value="4HBT"/>
    <property type="match status" value="1"/>
</dbReference>
<dbReference type="InterPro" id="IPR050563">
    <property type="entry name" value="4-hydroxybenzoyl-CoA_TE"/>
</dbReference>
<dbReference type="Gene3D" id="3.10.129.10">
    <property type="entry name" value="Hotdog Thioesterase"/>
    <property type="match status" value="1"/>
</dbReference>
<dbReference type="EMBL" id="JBHSMG010000001">
    <property type="protein sequence ID" value="MFC5501991.1"/>
    <property type="molecule type" value="Genomic_DNA"/>
</dbReference>
<keyword evidence="1" id="KW-0378">Hydrolase</keyword>
<dbReference type="PANTHER" id="PTHR31793">
    <property type="entry name" value="4-HYDROXYBENZOYL-COA THIOESTERASE FAMILY MEMBER"/>
    <property type="match status" value="1"/>
</dbReference>
<keyword evidence="2" id="KW-1185">Reference proteome</keyword>
<dbReference type="EC" id="3.1.2.-" evidence="1"/>
<comment type="caution">
    <text evidence="1">The sequence shown here is derived from an EMBL/GenBank/DDBJ whole genome shotgun (WGS) entry which is preliminary data.</text>
</comment>
<dbReference type="SUPFAM" id="SSF54637">
    <property type="entry name" value="Thioesterase/thiol ester dehydrase-isomerase"/>
    <property type="match status" value="1"/>
</dbReference>
<accession>A0ABW0NN72</accession>
<evidence type="ECO:0000313" key="1">
    <source>
        <dbReference type="EMBL" id="MFC5501991.1"/>
    </source>
</evidence>
<protein>
    <submittedName>
        <fullName evidence="1">Acyl-CoA thioesterase</fullName>
        <ecNumber evidence="1">3.1.2.-</ecNumber>
    </submittedName>
</protein>
<evidence type="ECO:0000313" key="2">
    <source>
        <dbReference type="Proteomes" id="UP001596039"/>
    </source>
</evidence>